<proteinExistence type="predicted"/>
<protein>
    <submittedName>
        <fullName evidence="3">Osmotically-inducible protein OsmY</fullName>
    </submittedName>
</protein>
<dbReference type="SMART" id="SM00749">
    <property type="entry name" value="BON"/>
    <property type="match status" value="2"/>
</dbReference>
<dbReference type="PANTHER" id="PTHR34606">
    <property type="entry name" value="BON DOMAIN-CONTAINING PROTEIN"/>
    <property type="match status" value="1"/>
</dbReference>
<dbReference type="PROSITE" id="PS50914">
    <property type="entry name" value="BON"/>
    <property type="match status" value="2"/>
</dbReference>
<dbReference type="EMBL" id="SMDC01000002">
    <property type="protein sequence ID" value="TCW38191.1"/>
    <property type="molecule type" value="Genomic_DNA"/>
</dbReference>
<dbReference type="Proteomes" id="UP000295247">
    <property type="component" value="Unassembled WGS sequence"/>
</dbReference>
<dbReference type="Pfam" id="PF04972">
    <property type="entry name" value="BON"/>
    <property type="match status" value="2"/>
</dbReference>
<gene>
    <name evidence="3" type="ORF">EDC29_10281</name>
</gene>
<reference evidence="3 4" key="1">
    <citation type="submission" date="2019-03" db="EMBL/GenBank/DDBJ databases">
        <title>Genomic Encyclopedia of Type Strains, Phase IV (KMG-IV): sequencing the most valuable type-strain genomes for metagenomic binning, comparative biology and taxonomic classification.</title>
        <authorList>
            <person name="Goeker M."/>
        </authorList>
    </citation>
    <scope>NUCLEOTIDE SEQUENCE [LARGE SCALE GENOMIC DNA]</scope>
    <source>
        <strain evidence="3 4">DSM 203</strain>
    </source>
</reference>
<name>A0A4R4AG61_MARGR</name>
<evidence type="ECO:0000256" key="1">
    <source>
        <dbReference type="ARBA" id="ARBA00022729"/>
    </source>
</evidence>
<feature type="domain" description="BON" evidence="2">
    <location>
        <begin position="134"/>
        <end position="203"/>
    </location>
</feature>
<sequence length="206" mass="22623">MPSRSTPERARTRRAATLALVLASSLLGGCGALVVGGITVGAAALYDRRPYYVVIDDQQIEMNAISAIQQDRELQDHARISVTSYNYTVLLTGQAERAELAQRAADKVRRLAKVQRVVDEITIGPRVSLARKSEDAYLTSRVKLALTKVDLKDFDATRVKVISEDGVVYLMGLVSPAEADAATEKARYVRGVKRVVKLFEYRPTGN</sequence>
<dbReference type="InterPro" id="IPR007055">
    <property type="entry name" value="BON_dom"/>
</dbReference>
<feature type="domain" description="BON" evidence="2">
    <location>
        <begin position="56"/>
        <end position="125"/>
    </location>
</feature>
<organism evidence="3 4">
    <name type="scientific">Marichromatium gracile</name>
    <name type="common">Chromatium gracile</name>
    <dbReference type="NCBI Taxonomy" id="1048"/>
    <lineage>
        <taxon>Bacteria</taxon>
        <taxon>Pseudomonadati</taxon>
        <taxon>Pseudomonadota</taxon>
        <taxon>Gammaproteobacteria</taxon>
        <taxon>Chromatiales</taxon>
        <taxon>Chromatiaceae</taxon>
        <taxon>Marichromatium</taxon>
    </lineage>
</organism>
<evidence type="ECO:0000259" key="2">
    <source>
        <dbReference type="PROSITE" id="PS50914"/>
    </source>
</evidence>
<evidence type="ECO:0000313" key="3">
    <source>
        <dbReference type="EMBL" id="TCW38191.1"/>
    </source>
</evidence>
<dbReference type="PROSITE" id="PS51257">
    <property type="entry name" value="PROKAR_LIPOPROTEIN"/>
    <property type="match status" value="1"/>
</dbReference>
<dbReference type="AlphaFoldDB" id="A0A4R4AG61"/>
<dbReference type="InterPro" id="IPR051686">
    <property type="entry name" value="Lipoprotein_DolP"/>
</dbReference>
<evidence type="ECO:0000313" key="4">
    <source>
        <dbReference type="Proteomes" id="UP000295247"/>
    </source>
</evidence>
<keyword evidence="1" id="KW-0732">Signal</keyword>
<comment type="caution">
    <text evidence="3">The sequence shown here is derived from an EMBL/GenBank/DDBJ whole genome shotgun (WGS) entry which is preliminary data.</text>
</comment>
<dbReference type="InterPro" id="IPR014004">
    <property type="entry name" value="Transpt-assoc_nodulatn_dom_bac"/>
</dbReference>
<accession>A0A4R4AG61</accession>
<dbReference type="Gene3D" id="3.40.1520.20">
    <property type="match status" value="1"/>
</dbReference>
<dbReference type="PANTHER" id="PTHR34606:SF4">
    <property type="entry name" value="OUTER MEMBRANE LIPOPROTEIN DOLP"/>
    <property type="match status" value="1"/>
</dbReference>
<dbReference type="RefSeq" id="WP_123140028.1">
    <property type="nucleotide sequence ID" value="NZ_NRRH01000018.1"/>
</dbReference>